<reference evidence="17 18" key="1">
    <citation type="submission" date="2019-06" db="EMBL/GenBank/DDBJ databases">
        <title>Whole genome shotgun sequence of Streptomyces cacaoi subsp. cacaoi NBRC 12748.</title>
        <authorList>
            <person name="Hosoyama A."/>
            <person name="Uohara A."/>
            <person name="Ohji S."/>
            <person name="Ichikawa N."/>
        </authorList>
    </citation>
    <scope>NUCLEOTIDE SEQUENCE [LARGE SCALE GENOMIC DNA]</scope>
    <source>
        <strain evidence="17 18">NBRC 12748</strain>
    </source>
</reference>
<organism evidence="17 18">
    <name type="scientific">Streptomyces cacaoi</name>
    <dbReference type="NCBI Taxonomy" id="1898"/>
    <lineage>
        <taxon>Bacteria</taxon>
        <taxon>Bacillati</taxon>
        <taxon>Actinomycetota</taxon>
        <taxon>Actinomycetes</taxon>
        <taxon>Kitasatosporales</taxon>
        <taxon>Streptomycetaceae</taxon>
        <taxon>Streptomyces</taxon>
    </lineage>
</organism>
<sequence>MSDSSLPSPELSEQGAPPPELSEQGAPPPELSEQGPPPFELPERSAGAGVAGANGVALLRSLTPVLLAWLPRQRWFAGKGRPLTGFSLVSATELLPCRPVAARAGRTRLPGLLHLLVRPQQPDRAGCAGHPRGGDCYQLLLGVREALPPRLAPCLIGRPESGPLVGTAVYEALHDPRLTAVLLERLRVAGRLGPLRFCREPDADIPTGLPARPLASEQSNSSVVYGTSAILKLFRRVEAGINPDLELTLALARNGYAQVPAPTAWFEAVAPVPPGREGPAGHEDQEGRDSRDSHEGVPAAGAAEQGRTLTLGVLQPFLGGTTDGWQLAQRALTERRDFTTAARALGRTTARVHTGLAEALPTSTLGGERLERVARQMASRLDAACAAVPDLRPYRAGLLRSFRALAELGRAGGVRAAQRVHGDLHLGQVLAADDGGDEERWTLIDFEGEPARPLAERRAHQPVVRDIAGMLRSFDYAACRPGHGPTDAWARHWAAANRAAYCAGYAAACGADPRDDGVLLRAYETDKAVYEVLYEARNRPAWLGVPMSAIRRLAAPDDG</sequence>
<feature type="compositionally biased region" description="Basic and acidic residues" evidence="15">
    <location>
        <begin position="279"/>
        <end position="295"/>
    </location>
</feature>
<keyword evidence="10" id="KW-0067">ATP-binding</keyword>
<dbReference type="EC" id="2.7.1.175" evidence="4"/>
<keyword evidence="6" id="KW-0321">Glycogen metabolism</keyword>
<evidence type="ECO:0000256" key="15">
    <source>
        <dbReference type="SAM" id="MobiDB-lite"/>
    </source>
</evidence>
<keyword evidence="18" id="KW-1185">Reference proteome</keyword>
<gene>
    <name evidence="17" type="ORF">SCA03_63490</name>
</gene>
<proteinExistence type="inferred from homology"/>
<comment type="subunit">
    <text evidence="3">Monomer.</text>
</comment>
<feature type="region of interest" description="Disordered" evidence="15">
    <location>
        <begin position="269"/>
        <end position="304"/>
    </location>
</feature>
<evidence type="ECO:0000256" key="11">
    <source>
        <dbReference type="ARBA" id="ARBA00023056"/>
    </source>
</evidence>
<keyword evidence="9" id="KW-0418">Kinase</keyword>
<comment type="similarity">
    <text evidence="2">Belongs to the aminoglycoside phosphotransferase family.</text>
</comment>
<dbReference type="GO" id="GO:0016301">
    <property type="term" value="F:kinase activity"/>
    <property type="evidence" value="ECO:0007669"/>
    <property type="project" value="UniProtKB-KW"/>
</dbReference>
<comment type="pathway">
    <text evidence="1">Glycan biosynthesis; glycogen biosynthesis.</text>
</comment>
<feature type="compositionally biased region" description="Low complexity" evidence="15">
    <location>
        <begin position="1"/>
        <end position="13"/>
    </location>
</feature>
<keyword evidence="8" id="KW-0547">Nucleotide-binding</keyword>
<dbReference type="GO" id="GO:0005524">
    <property type="term" value="F:ATP binding"/>
    <property type="evidence" value="ECO:0007669"/>
    <property type="project" value="UniProtKB-KW"/>
</dbReference>
<dbReference type="SUPFAM" id="SSF56112">
    <property type="entry name" value="Protein kinase-like (PK-like)"/>
    <property type="match status" value="1"/>
</dbReference>
<evidence type="ECO:0000256" key="9">
    <source>
        <dbReference type="ARBA" id="ARBA00022777"/>
    </source>
</evidence>
<evidence type="ECO:0000256" key="5">
    <source>
        <dbReference type="ARBA" id="ARBA00013882"/>
    </source>
</evidence>
<dbReference type="GO" id="GO:0005978">
    <property type="term" value="P:glycogen biosynthetic process"/>
    <property type="evidence" value="ECO:0007669"/>
    <property type="project" value="UniProtKB-UniPathway"/>
</dbReference>
<evidence type="ECO:0000256" key="4">
    <source>
        <dbReference type="ARBA" id="ARBA00011962"/>
    </source>
</evidence>
<dbReference type="UniPathway" id="UPA00164"/>
<evidence type="ECO:0000256" key="3">
    <source>
        <dbReference type="ARBA" id="ARBA00011245"/>
    </source>
</evidence>
<evidence type="ECO:0000313" key="17">
    <source>
        <dbReference type="EMBL" id="GEB53798.1"/>
    </source>
</evidence>
<dbReference type="EMBL" id="BJMM01000064">
    <property type="protein sequence ID" value="GEB53798.1"/>
    <property type="molecule type" value="Genomic_DNA"/>
</dbReference>
<comment type="caution">
    <text evidence="17">The sequence shown here is derived from an EMBL/GenBank/DDBJ whole genome shotgun (WGS) entry which is preliminary data.</text>
</comment>
<dbReference type="InterPro" id="IPR011009">
    <property type="entry name" value="Kinase-like_dom_sf"/>
</dbReference>
<keyword evidence="12" id="KW-0119">Carbohydrate metabolism</keyword>
<evidence type="ECO:0000256" key="12">
    <source>
        <dbReference type="ARBA" id="ARBA00023277"/>
    </source>
</evidence>
<evidence type="ECO:0000259" key="16">
    <source>
        <dbReference type="Pfam" id="PF18085"/>
    </source>
</evidence>
<feature type="region of interest" description="Disordered" evidence="15">
    <location>
        <begin position="1"/>
        <end position="47"/>
    </location>
</feature>
<dbReference type="RefSeq" id="WP_159788685.1">
    <property type="nucleotide sequence ID" value="NZ_BJMM01000064.1"/>
</dbReference>
<dbReference type="Gene3D" id="3.90.1200.10">
    <property type="match status" value="1"/>
</dbReference>
<name>A0A4Y3RAD3_STRCI</name>
<evidence type="ECO:0000256" key="6">
    <source>
        <dbReference type="ARBA" id="ARBA00022600"/>
    </source>
</evidence>
<evidence type="ECO:0000256" key="13">
    <source>
        <dbReference type="ARBA" id="ARBA00031251"/>
    </source>
</evidence>
<evidence type="ECO:0000256" key="1">
    <source>
        <dbReference type="ARBA" id="ARBA00004964"/>
    </source>
</evidence>
<evidence type="ECO:0000256" key="10">
    <source>
        <dbReference type="ARBA" id="ARBA00022840"/>
    </source>
</evidence>
<dbReference type="AlphaFoldDB" id="A0A4Y3RAD3"/>
<protein>
    <recommendedName>
        <fullName evidence="5">Maltokinase</fullName>
        <ecNumber evidence="4">2.7.1.175</ecNumber>
    </recommendedName>
    <alternativeName>
        <fullName evidence="13">Maltose-1-phosphate synthase</fullName>
    </alternativeName>
</protein>
<evidence type="ECO:0000256" key="8">
    <source>
        <dbReference type="ARBA" id="ARBA00022741"/>
    </source>
</evidence>
<feature type="compositionally biased region" description="Pro residues" evidence="15">
    <location>
        <begin position="16"/>
        <end position="40"/>
    </location>
</feature>
<feature type="domain" description="Maltokinase N-terminal cap" evidence="16">
    <location>
        <begin position="69"/>
        <end position="175"/>
    </location>
</feature>
<accession>A0A4Y3RAD3</accession>
<dbReference type="Proteomes" id="UP000319210">
    <property type="component" value="Unassembled WGS sequence"/>
</dbReference>
<dbReference type="Pfam" id="PF18085">
    <property type="entry name" value="Mak_N_cap"/>
    <property type="match status" value="1"/>
</dbReference>
<evidence type="ECO:0000313" key="18">
    <source>
        <dbReference type="Proteomes" id="UP000319210"/>
    </source>
</evidence>
<evidence type="ECO:0000256" key="14">
    <source>
        <dbReference type="ARBA" id="ARBA00049067"/>
    </source>
</evidence>
<comment type="catalytic activity">
    <reaction evidence="14">
        <text>D-maltose + ATP = alpha-maltose 1-phosphate + ADP + H(+)</text>
        <dbReference type="Rhea" id="RHEA:31915"/>
        <dbReference type="ChEBI" id="CHEBI:15378"/>
        <dbReference type="ChEBI" id="CHEBI:17306"/>
        <dbReference type="ChEBI" id="CHEBI:30616"/>
        <dbReference type="ChEBI" id="CHEBI:63576"/>
        <dbReference type="ChEBI" id="CHEBI:456216"/>
        <dbReference type="EC" id="2.7.1.175"/>
    </reaction>
</comment>
<dbReference type="InterPro" id="IPR040999">
    <property type="entry name" value="Mak_N_cap"/>
</dbReference>
<evidence type="ECO:0000256" key="2">
    <source>
        <dbReference type="ARBA" id="ARBA00006219"/>
    </source>
</evidence>
<keyword evidence="7" id="KW-0808">Transferase</keyword>
<keyword evidence="11" id="KW-0320">Glycogen biosynthesis</keyword>
<evidence type="ECO:0000256" key="7">
    <source>
        <dbReference type="ARBA" id="ARBA00022679"/>
    </source>
</evidence>